<dbReference type="Gene3D" id="3.30.460.40">
    <property type="match status" value="1"/>
</dbReference>
<proteinExistence type="predicted"/>
<protein>
    <recommendedName>
        <fullName evidence="3">Nucleotidyltransferase family protein</fullName>
    </recommendedName>
</protein>
<dbReference type="eggNOG" id="ENOG5032U34">
    <property type="taxonomic scope" value="Bacteria"/>
</dbReference>
<dbReference type="EMBL" id="ABVL01000008">
    <property type="protein sequence ID" value="EDY19310.1"/>
    <property type="molecule type" value="Genomic_DNA"/>
</dbReference>
<dbReference type="InterPro" id="IPR039498">
    <property type="entry name" value="NTP_transf_5"/>
</dbReference>
<evidence type="ECO:0008006" key="3">
    <source>
        <dbReference type="Google" id="ProtNLM"/>
    </source>
</evidence>
<dbReference type="InParanoid" id="B4D270"/>
<accession>B4D270</accession>
<evidence type="ECO:0000313" key="2">
    <source>
        <dbReference type="Proteomes" id="UP000005824"/>
    </source>
</evidence>
<keyword evidence="2" id="KW-1185">Reference proteome</keyword>
<organism evidence="1 2">
    <name type="scientific">Chthoniobacter flavus Ellin428</name>
    <dbReference type="NCBI Taxonomy" id="497964"/>
    <lineage>
        <taxon>Bacteria</taxon>
        <taxon>Pseudomonadati</taxon>
        <taxon>Verrucomicrobiota</taxon>
        <taxon>Spartobacteria</taxon>
        <taxon>Chthoniobacterales</taxon>
        <taxon>Chthoniobacteraceae</taxon>
        <taxon>Chthoniobacter</taxon>
    </lineage>
</organism>
<comment type="caution">
    <text evidence="1">The sequence shown here is derived from an EMBL/GenBank/DDBJ whole genome shotgun (WGS) entry which is preliminary data.</text>
</comment>
<dbReference type="AlphaFoldDB" id="B4D270"/>
<dbReference type="Proteomes" id="UP000005824">
    <property type="component" value="Unassembled WGS sequence"/>
</dbReference>
<evidence type="ECO:0000313" key="1">
    <source>
        <dbReference type="EMBL" id="EDY19310.1"/>
    </source>
</evidence>
<dbReference type="STRING" id="497964.CfE428DRAFT_2995"/>
<dbReference type="RefSeq" id="WP_006980320.1">
    <property type="nucleotide sequence ID" value="NZ_ABVL01000008.1"/>
</dbReference>
<dbReference type="Pfam" id="PF14907">
    <property type="entry name" value="NTP_transf_5"/>
    <property type="match status" value="1"/>
</dbReference>
<name>B4D270_9BACT</name>
<reference evidence="1 2" key="1">
    <citation type="journal article" date="2011" name="J. Bacteriol.">
        <title>Genome sequence of Chthoniobacter flavus Ellin428, an aerobic heterotrophic soil bacterium.</title>
        <authorList>
            <person name="Kant R."/>
            <person name="van Passel M.W."/>
            <person name="Palva A."/>
            <person name="Lucas S."/>
            <person name="Lapidus A."/>
            <person name="Glavina Del Rio T."/>
            <person name="Dalin E."/>
            <person name="Tice H."/>
            <person name="Bruce D."/>
            <person name="Goodwin L."/>
            <person name="Pitluck S."/>
            <person name="Larimer F.W."/>
            <person name="Land M.L."/>
            <person name="Hauser L."/>
            <person name="Sangwan P."/>
            <person name="de Vos W.M."/>
            <person name="Janssen P.H."/>
            <person name="Smidt H."/>
        </authorList>
    </citation>
    <scope>NUCLEOTIDE SEQUENCE [LARGE SCALE GENOMIC DNA]</scope>
    <source>
        <strain evidence="1 2">Ellin428</strain>
    </source>
</reference>
<gene>
    <name evidence="1" type="ORF">CfE428DRAFT_2995</name>
</gene>
<sequence length="381" mass="43485">MNAGPEHKLCDAPGCRPNPAQTLLLKAACASANVARDFWKRWRAENEPASSGAASVRLLPWIYLRRDELGVSAEDAAVLESIYRFAWITNQRLTGSALAVLATLEHHQIPVLLLKGLPLLAEAYQDIGGRYMEDFDIMLRDEHVEPAVAALAESGWKPARPEAFSVSARRWRHSEELTHLSGLSCDIHWRLLCRPNEPVDEEPVWASRRTILLRDRPALTLSPEHMLVHGLVHGLSWERVPAIRWILDTHLLLRRHTPDWPHVAAEAARRGVTLLVADAMAVYDEILPGEIPAEIRRELARHPVSGRQRRAYEQLTRPYESTSLRMAWDLYLSDWTRARALEEVPPGLRGFLQHLKTYWRVTSIFALPWTFLRKVLSRAKR</sequence>